<sequence>MQNITNTFFNKIQNIKNDLYETYYNPEDPNISYIIGLKFNRIPKSGYSFLNKLSNEGIFIKYAEYNYVFINYLPPNKQIELDNIIKKLHHHFIISLELFDIYIKLVIENIDITQLNELQFNKKYNILIMKYNNKEKLTYSYNTLNNIIEPPPGLDIYTMPKSNISSPPGLTIESSSRSVLIILEIINDKQYKCNLCNSSYSENYYKITISSIIKNMCKNCYKIINNIVIQKINY</sequence>
<protein>
    <submittedName>
        <fullName evidence="1">Uncharacterized protein</fullName>
    </submittedName>
</protein>
<proteinExistence type="predicted"/>
<organism evidence="1">
    <name type="scientific">viral metagenome</name>
    <dbReference type="NCBI Taxonomy" id="1070528"/>
    <lineage>
        <taxon>unclassified sequences</taxon>
        <taxon>metagenomes</taxon>
        <taxon>organismal metagenomes</taxon>
    </lineage>
</organism>
<dbReference type="EMBL" id="MN739900">
    <property type="protein sequence ID" value="QHT76708.1"/>
    <property type="molecule type" value="Genomic_DNA"/>
</dbReference>
<evidence type="ECO:0000313" key="1">
    <source>
        <dbReference type="EMBL" id="QHT76708.1"/>
    </source>
</evidence>
<dbReference type="AlphaFoldDB" id="A0A6C0H826"/>
<name>A0A6C0H826_9ZZZZ</name>
<accession>A0A6C0H826</accession>
<reference evidence="1" key="1">
    <citation type="journal article" date="2020" name="Nature">
        <title>Giant virus diversity and host interactions through global metagenomics.</title>
        <authorList>
            <person name="Schulz F."/>
            <person name="Roux S."/>
            <person name="Paez-Espino D."/>
            <person name="Jungbluth S."/>
            <person name="Walsh D.A."/>
            <person name="Denef V.J."/>
            <person name="McMahon K.D."/>
            <person name="Konstantinidis K.T."/>
            <person name="Eloe-Fadrosh E.A."/>
            <person name="Kyrpides N.C."/>
            <person name="Woyke T."/>
        </authorList>
    </citation>
    <scope>NUCLEOTIDE SEQUENCE</scope>
    <source>
        <strain evidence="1">GVMAG-M-3300023179-82</strain>
    </source>
</reference>